<dbReference type="Pfam" id="PF13563">
    <property type="entry name" value="2_5_RNA_ligase2"/>
    <property type="match status" value="1"/>
</dbReference>
<evidence type="ECO:0000313" key="1">
    <source>
        <dbReference type="EMBL" id="GAA2043427.1"/>
    </source>
</evidence>
<gene>
    <name evidence="1" type="ORF">GCM10009819_32570</name>
</gene>
<sequence length="156" mass="17034">MGRFAVVLPLEPLEVGGSFPVAAWPLHVTVIEPFETEHDADWVVDVIGPELHGRRTISADAVGRAWFGRRHDVPVTLLRDRGPLGAMRTRLLGALRDADIDVARARLDYRPHVSDGVHDPVEPGRVLRLPQAALVDLRPPEGRAARTVAAVWSLGG</sequence>
<protein>
    <recommendedName>
        <fullName evidence="3">2'-5' RNA ligase family protein</fullName>
    </recommendedName>
</protein>
<comment type="caution">
    <text evidence="1">The sequence shown here is derived from an EMBL/GenBank/DDBJ whole genome shotgun (WGS) entry which is preliminary data.</text>
</comment>
<dbReference type="InterPro" id="IPR009097">
    <property type="entry name" value="Cyclic_Pdiesterase"/>
</dbReference>
<dbReference type="Proteomes" id="UP001501196">
    <property type="component" value="Unassembled WGS sequence"/>
</dbReference>
<evidence type="ECO:0000313" key="2">
    <source>
        <dbReference type="Proteomes" id="UP001501196"/>
    </source>
</evidence>
<dbReference type="EMBL" id="BAAAPW010000006">
    <property type="protein sequence ID" value="GAA2043427.1"/>
    <property type="molecule type" value="Genomic_DNA"/>
</dbReference>
<dbReference type="RefSeq" id="WP_344377185.1">
    <property type="nucleotide sequence ID" value="NZ_BAAAPW010000006.1"/>
</dbReference>
<dbReference type="SUPFAM" id="SSF55144">
    <property type="entry name" value="LigT-like"/>
    <property type="match status" value="1"/>
</dbReference>
<reference evidence="2" key="1">
    <citation type="journal article" date="2019" name="Int. J. Syst. Evol. Microbiol.">
        <title>The Global Catalogue of Microorganisms (GCM) 10K type strain sequencing project: providing services to taxonomists for standard genome sequencing and annotation.</title>
        <authorList>
            <consortium name="The Broad Institute Genomics Platform"/>
            <consortium name="The Broad Institute Genome Sequencing Center for Infectious Disease"/>
            <person name="Wu L."/>
            <person name="Ma J."/>
        </authorList>
    </citation>
    <scope>NUCLEOTIDE SEQUENCE [LARGE SCALE GENOMIC DNA]</scope>
    <source>
        <strain evidence="2">JCM 15672</strain>
    </source>
</reference>
<evidence type="ECO:0008006" key="3">
    <source>
        <dbReference type="Google" id="ProtNLM"/>
    </source>
</evidence>
<name>A0ABP5GEX5_9MICO</name>
<proteinExistence type="predicted"/>
<keyword evidence="2" id="KW-1185">Reference proteome</keyword>
<organism evidence="1 2">
    <name type="scientific">Agromyces tropicus</name>
    <dbReference type="NCBI Taxonomy" id="555371"/>
    <lineage>
        <taxon>Bacteria</taxon>
        <taxon>Bacillati</taxon>
        <taxon>Actinomycetota</taxon>
        <taxon>Actinomycetes</taxon>
        <taxon>Micrococcales</taxon>
        <taxon>Microbacteriaceae</taxon>
        <taxon>Agromyces</taxon>
    </lineage>
</organism>
<accession>A0ABP5GEX5</accession>